<dbReference type="EMBL" id="CAJPWZ010002737">
    <property type="protein sequence ID" value="CAG2244435.1"/>
    <property type="molecule type" value="Genomic_DNA"/>
</dbReference>
<gene>
    <name evidence="2" type="ORF">MEDL_56466</name>
</gene>
<proteinExistence type="predicted"/>
<protein>
    <submittedName>
        <fullName evidence="2">Uncharacterized protein</fullName>
    </submittedName>
</protein>
<feature type="signal peptide" evidence="1">
    <location>
        <begin position="1"/>
        <end position="16"/>
    </location>
</feature>
<comment type="caution">
    <text evidence="2">The sequence shown here is derived from an EMBL/GenBank/DDBJ whole genome shotgun (WGS) entry which is preliminary data.</text>
</comment>
<dbReference type="Proteomes" id="UP000683360">
    <property type="component" value="Unassembled WGS sequence"/>
</dbReference>
<evidence type="ECO:0000256" key="1">
    <source>
        <dbReference type="SAM" id="SignalP"/>
    </source>
</evidence>
<evidence type="ECO:0000313" key="3">
    <source>
        <dbReference type="Proteomes" id="UP000683360"/>
    </source>
</evidence>
<organism evidence="2 3">
    <name type="scientific">Mytilus edulis</name>
    <name type="common">Blue mussel</name>
    <dbReference type="NCBI Taxonomy" id="6550"/>
    <lineage>
        <taxon>Eukaryota</taxon>
        <taxon>Metazoa</taxon>
        <taxon>Spiralia</taxon>
        <taxon>Lophotrochozoa</taxon>
        <taxon>Mollusca</taxon>
        <taxon>Bivalvia</taxon>
        <taxon>Autobranchia</taxon>
        <taxon>Pteriomorphia</taxon>
        <taxon>Mytilida</taxon>
        <taxon>Mytiloidea</taxon>
        <taxon>Mytilidae</taxon>
        <taxon>Mytilinae</taxon>
        <taxon>Mytilus</taxon>
    </lineage>
</organism>
<feature type="chain" id="PRO_5035870961" evidence="1">
    <location>
        <begin position="17"/>
        <end position="159"/>
    </location>
</feature>
<name>A0A8S3UKL6_MYTED</name>
<evidence type="ECO:0000313" key="2">
    <source>
        <dbReference type="EMBL" id="CAG2244435.1"/>
    </source>
</evidence>
<dbReference type="AlphaFoldDB" id="A0A8S3UKL6"/>
<keyword evidence="1" id="KW-0732">Signal</keyword>
<dbReference type="OrthoDB" id="10359588at2759"/>
<reference evidence="2" key="1">
    <citation type="submission" date="2021-03" db="EMBL/GenBank/DDBJ databases">
        <authorList>
            <person name="Bekaert M."/>
        </authorList>
    </citation>
    <scope>NUCLEOTIDE SEQUENCE</scope>
</reference>
<sequence length="159" mass="18058">MFFFVTFVSFILLSFGANINRYQIDDLSKNPFGFLSDFLNLLKDGDRNLTVIPLVMSNISKEISETLQDQMKSSNHINTILDQYPDNYNKSFSDIKTVNGTKVMTNTTIFKSKDDNSMTGMYMKEKIVGGKESLSRKLPADQMDSGTLLDFVEHLVLNN</sequence>
<accession>A0A8S3UKL6</accession>
<keyword evidence="3" id="KW-1185">Reference proteome</keyword>